<evidence type="ECO:0000256" key="4">
    <source>
        <dbReference type="ARBA" id="ARBA00023125"/>
    </source>
</evidence>
<dbReference type="EMBL" id="AQFT01000033">
    <property type="protein sequence ID" value="EMZ34691.1"/>
    <property type="molecule type" value="Genomic_DNA"/>
</dbReference>
<keyword evidence="3" id="KW-0229">DNA integration</keyword>
<dbReference type="InterPro" id="IPR050090">
    <property type="entry name" value="Tyrosine_recombinase_XerCD"/>
</dbReference>
<dbReference type="PROSITE" id="PS51898">
    <property type="entry name" value="TYR_RECOMBINASE"/>
    <property type="match status" value="1"/>
</dbReference>
<gene>
    <name evidence="9" type="ORF">C823_01072</name>
</gene>
<comment type="similarity">
    <text evidence="2">Belongs to the 'phage' integrase family.</text>
</comment>
<dbReference type="Pfam" id="PF14659">
    <property type="entry name" value="Phage_int_SAM_3"/>
    <property type="match status" value="1"/>
</dbReference>
<dbReference type="InterPro" id="IPR044068">
    <property type="entry name" value="CB"/>
</dbReference>
<dbReference type="Gene3D" id="1.10.443.10">
    <property type="entry name" value="Intergrase catalytic core"/>
    <property type="match status" value="1"/>
</dbReference>
<keyword evidence="10" id="KW-1185">Reference proteome</keyword>
<dbReference type="Gene3D" id="1.10.150.130">
    <property type="match status" value="1"/>
</dbReference>
<evidence type="ECO:0000256" key="5">
    <source>
        <dbReference type="ARBA" id="ARBA00023172"/>
    </source>
</evidence>
<dbReference type="InterPro" id="IPR010998">
    <property type="entry name" value="Integrase_recombinase_N"/>
</dbReference>
<dbReference type="GO" id="GO:0003677">
    <property type="term" value="F:DNA binding"/>
    <property type="evidence" value="ECO:0007669"/>
    <property type="project" value="UniProtKB-UniRule"/>
</dbReference>
<accession>N2B2Q9</accession>
<dbReference type="HOGENOM" id="CLU_027562_17_1_9"/>
<dbReference type="STRING" id="1235802.C823_01072"/>
<evidence type="ECO:0000313" key="10">
    <source>
        <dbReference type="Proteomes" id="UP000012589"/>
    </source>
</evidence>
<keyword evidence="4 6" id="KW-0238">DNA-binding</keyword>
<dbReference type="PANTHER" id="PTHR30349">
    <property type="entry name" value="PHAGE INTEGRASE-RELATED"/>
    <property type="match status" value="1"/>
</dbReference>
<evidence type="ECO:0000259" key="8">
    <source>
        <dbReference type="PROSITE" id="PS51900"/>
    </source>
</evidence>
<evidence type="ECO:0000259" key="7">
    <source>
        <dbReference type="PROSITE" id="PS51898"/>
    </source>
</evidence>
<keyword evidence="5" id="KW-0233">DNA recombination</keyword>
<proteinExistence type="inferred from homology"/>
<reference evidence="9 10" key="1">
    <citation type="journal article" date="2014" name="Genome Announc.">
        <title>Draft genome sequences of the altered schaedler flora, a defined bacterial community from gnotobiotic mice.</title>
        <authorList>
            <person name="Wannemuehler M.J."/>
            <person name="Overstreet A.M."/>
            <person name="Ward D.V."/>
            <person name="Phillips G.J."/>
        </authorList>
    </citation>
    <scope>NUCLEOTIDE SEQUENCE [LARGE SCALE GENOMIC DNA]</scope>
    <source>
        <strain evidence="9 10">ASF492</strain>
    </source>
</reference>
<dbReference type="InterPro" id="IPR004107">
    <property type="entry name" value="Integrase_SAM-like_N"/>
</dbReference>
<dbReference type="Pfam" id="PF00589">
    <property type="entry name" value="Phage_integrase"/>
    <property type="match status" value="1"/>
</dbReference>
<evidence type="ECO:0000256" key="2">
    <source>
        <dbReference type="ARBA" id="ARBA00008857"/>
    </source>
</evidence>
<evidence type="ECO:0000256" key="3">
    <source>
        <dbReference type="ARBA" id="ARBA00022908"/>
    </source>
</evidence>
<evidence type="ECO:0000313" key="9">
    <source>
        <dbReference type="EMBL" id="EMZ34691.1"/>
    </source>
</evidence>
<dbReference type="GO" id="GO:0015074">
    <property type="term" value="P:DNA integration"/>
    <property type="evidence" value="ECO:0007669"/>
    <property type="project" value="UniProtKB-KW"/>
</dbReference>
<comment type="function">
    <text evidence="1">Site-specific tyrosine recombinase, which acts by catalyzing the cutting and rejoining of the recombining DNA molecules.</text>
</comment>
<dbReference type="SUPFAM" id="SSF56349">
    <property type="entry name" value="DNA breaking-rejoining enzymes"/>
    <property type="match status" value="1"/>
</dbReference>
<dbReference type="InterPro" id="IPR011010">
    <property type="entry name" value="DNA_brk_join_enz"/>
</dbReference>
<evidence type="ECO:0008006" key="11">
    <source>
        <dbReference type="Google" id="ProtNLM"/>
    </source>
</evidence>
<protein>
    <recommendedName>
        <fullName evidence="11">Tyr recombinase domain-containing protein</fullName>
    </recommendedName>
</protein>
<dbReference type="eggNOG" id="COG0582">
    <property type="taxonomic scope" value="Bacteria"/>
</dbReference>
<feature type="domain" description="Tyr recombinase" evidence="7">
    <location>
        <begin position="168"/>
        <end position="388"/>
    </location>
</feature>
<dbReference type="Proteomes" id="UP000012589">
    <property type="component" value="Unassembled WGS sequence"/>
</dbReference>
<evidence type="ECO:0000256" key="6">
    <source>
        <dbReference type="PROSITE-ProRule" id="PRU01248"/>
    </source>
</evidence>
<dbReference type="OrthoDB" id="9769726at2"/>
<dbReference type="AlphaFoldDB" id="N2B2Q9"/>
<dbReference type="InterPro" id="IPR013762">
    <property type="entry name" value="Integrase-like_cat_sf"/>
</dbReference>
<name>N2B2Q9_9FIRM</name>
<comment type="caution">
    <text evidence="9">The sequence shown here is derived from an EMBL/GenBank/DDBJ whole genome shotgun (WGS) entry which is preliminary data.</text>
</comment>
<dbReference type="GO" id="GO:0006310">
    <property type="term" value="P:DNA recombination"/>
    <property type="evidence" value="ECO:0007669"/>
    <property type="project" value="UniProtKB-KW"/>
</dbReference>
<feature type="domain" description="Core-binding (CB)" evidence="8">
    <location>
        <begin position="61"/>
        <end position="143"/>
    </location>
</feature>
<evidence type="ECO:0000256" key="1">
    <source>
        <dbReference type="ARBA" id="ARBA00003283"/>
    </source>
</evidence>
<dbReference type="Gene3D" id="3.30.160.60">
    <property type="entry name" value="Classic Zinc Finger"/>
    <property type="match status" value="1"/>
</dbReference>
<dbReference type="PATRIC" id="fig|1235802.3.peg.1150"/>
<dbReference type="InterPro" id="IPR002104">
    <property type="entry name" value="Integrase_catalytic"/>
</dbReference>
<organism evidence="9 10">
    <name type="scientific">Eubacterium plexicaudatum ASF492</name>
    <dbReference type="NCBI Taxonomy" id="1235802"/>
    <lineage>
        <taxon>Bacteria</taxon>
        <taxon>Bacillati</taxon>
        <taxon>Bacillota</taxon>
        <taxon>Clostridia</taxon>
        <taxon>Eubacteriales</taxon>
        <taxon>Eubacteriaceae</taxon>
        <taxon>Eubacterium</taxon>
    </lineage>
</organism>
<sequence length="394" mass="45954">MTEKRLPKGISIRKDGRYQARYTLNGKRYTIYGNTLKEVEKKLRDAKYEIDHGIYAKPDRITVDAWYKIWLKEYRENVVRETTVIGNKKCYLHVKPEIGQMKLQAVRPEHIQRVLNKMKSEGYSGSYIENTRQTMNMIFYQALMNGIIITNPVEKSVLPKVETGKSDTHRRALTEWEQQTFLECAAKRKPFYADIFYVGFSTGMRIGEINALEWQDIDFGKMEIHVNGTMIKVAGKDYYKGPVKTGKSRRTVPMLPEIAKRLRNHKLEQAKLRMMLGDKWDPVKGLEHLVFTTMFGKPLMTLSVGRYINSTVNAVNREEEKRAKKEHRKPKIMETFCPHSMRHTFATRALERGIPPKVVQSYLGHSTIDVTMNIYTHVTAELEREEIRKIANQF</sequence>
<dbReference type="CDD" id="cd01189">
    <property type="entry name" value="INT_ICEBs1_C_like"/>
    <property type="match status" value="1"/>
</dbReference>
<dbReference type="PANTHER" id="PTHR30349:SF64">
    <property type="entry name" value="PROPHAGE INTEGRASE INTD-RELATED"/>
    <property type="match status" value="1"/>
</dbReference>
<dbReference type="PROSITE" id="PS51900">
    <property type="entry name" value="CB"/>
    <property type="match status" value="1"/>
</dbReference>